<proteinExistence type="predicted"/>
<gene>
    <name evidence="1" type="ORF">OIU77_002000</name>
</gene>
<dbReference type="Proteomes" id="UP001141253">
    <property type="component" value="Chromosome 17"/>
</dbReference>
<sequence length="88" mass="9740">MMLLVCYTEPYPSSVSHNLCTSFCISKTLLLISDSISVSSKHSPILLEQPLLTAVVAPTSLVFSSELRPKTESALQTEKRVRKKSSER</sequence>
<dbReference type="EMBL" id="JAPFFI010000013">
    <property type="protein sequence ID" value="KAJ6371597.1"/>
    <property type="molecule type" value="Genomic_DNA"/>
</dbReference>
<organism evidence="1 2">
    <name type="scientific">Salix suchowensis</name>
    <dbReference type="NCBI Taxonomy" id="1278906"/>
    <lineage>
        <taxon>Eukaryota</taxon>
        <taxon>Viridiplantae</taxon>
        <taxon>Streptophyta</taxon>
        <taxon>Embryophyta</taxon>
        <taxon>Tracheophyta</taxon>
        <taxon>Spermatophyta</taxon>
        <taxon>Magnoliopsida</taxon>
        <taxon>eudicotyledons</taxon>
        <taxon>Gunneridae</taxon>
        <taxon>Pentapetalae</taxon>
        <taxon>rosids</taxon>
        <taxon>fabids</taxon>
        <taxon>Malpighiales</taxon>
        <taxon>Salicaceae</taxon>
        <taxon>Saliceae</taxon>
        <taxon>Salix</taxon>
    </lineage>
</organism>
<keyword evidence="2" id="KW-1185">Reference proteome</keyword>
<evidence type="ECO:0000313" key="1">
    <source>
        <dbReference type="EMBL" id="KAJ6371597.1"/>
    </source>
</evidence>
<evidence type="ECO:0000313" key="2">
    <source>
        <dbReference type="Proteomes" id="UP001141253"/>
    </source>
</evidence>
<protein>
    <submittedName>
        <fullName evidence="1">Uncharacterized protein</fullName>
    </submittedName>
</protein>
<reference evidence="1" key="1">
    <citation type="submission" date="2022-10" db="EMBL/GenBank/DDBJ databases">
        <authorList>
            <person name="Hyden B.L."/>
            <person name="Feng K."/>
            <person name="Yates T."/>
            <person name="Jawdy S."/>
            <person name="Smart L.B."/>
            <person name="Muchero W."/>
        </authorList>
    </citation>
    <scope>NUCLEOTIDE SEQUENCE</scope>
    <source>
        <tissue evidence="1">Shoot tip</tissue>
    </source>
</reference>
<reference evidence="1" key="2">
    <citation type="journal article" date="2023" name="Int. J. Mol. Sci.">
        <title>De Novo Assembly and Annotation of 11 Diverse Shrub Willow (Salix) Genomes Reveals Novel Gene Organization in Sex-Linked Regions.</title>
        <authorList>
            <person name="Hyden B."/>
            <person name="Feng K."/>
            <person name="Yates T.B."/>
            <person name="Jawdy S."/>
            <person name="Cereghino C."/>
            <person name="Smart L.B."/>
            <person name="Muchero W."/>
        </authorList>
    </citation>
    <scope>NUCLEOTIDE SEQUENCE</scope>
    <source>
        <tissue evidence="1">Shoot tip</tissue>
    </source>
</reference>
<accession>A0ABQ9B4M3</accession>
<comment type="caution">
    <text evidence="1">The sequence shown here is derived from an EMBL/GenBank/DDBJ whole genome shotgun (WGS) entry which is preliminary data.</text>
</comment>
<name>A0ABQ9B4M3_9ROSI</name>